<reference evidence="1 2" key="1">
    <citation type="submission" date="2019-07" db="EMBL/GenBank/DDBJ databases">
        <title>Genomes of Cafeteria roenbergensis.</title>
        <authorList>
            <person name="Fischer M.G."/>
            <person name="Hackl T."/>
            <person name="Roman M."/>
        </authorList>
    </citation>
    <scope>NUCLEOTIDE SEQUENCE [LARGE SCALE GENOMIC DNA]</scope>
    <source>
        <strain evidence="1 2">BVI</strain>
    </source>
</reference>
<protein>
    <submittedName>
        <fullName evidence="1">Uncharacterized protein</fullName>
    </submittedName>
</protein>
<organism evidence="1 2">
    <name type="scientific">Cafeteria roenbergensis</name>
    <name type="common">Marine flagellate</name>
    <dbReference type="NCBI Taxonomy" id="33653"/>
    <lineage>
        <taxon>Eukaryota</taxon>
        <taxon>Sar</taxon>
        <taxon>Stramenopiles</taxon>
        <taxon>Bigyra</taxon>
        <taxon>Opalozoa</taxon>
        <taxon>Bicosoecida</taxon>
        <taxon>Cafeteriaceae</taxon>
        <taxon>Cafeteria</taxon>
    </lineage>
</organism>
<sequence length="230" mass="24106">MGEVSASAAARLGPVVVFSAVVDGFGSTNPVVGLMALVPDVGEFRLMTESLARFSSYALCESSFLALHFRGRSVASSTRDLCTAEQLQLSHDGKSSTYERVSLPPARVVQQSLSVVFGPDSGVNGGSRGGAGERALSASALGAGGRGVLWLTGKPKAPAAVGYRMATSTCVVIDFQSCTFAGKPWMHGAPGEHSRGDCRNDMVPWQEPWFATLAWRHTLLEASSEIVGLG</sequence>
<dbReference type="AlphaFoldDB" id="A0A5A8CPF3"/>
<evidence type="ECO:0000313" key="1">
    <source>
        <dbReference type="EMBL" id="KAA0154080.1"/>
    </source>
</evidence>
<accession>A0A5A8CPF3</accession>
<proteinExistence type="predicted"/>
<dbReference type="EMBL" id="VLTN01000013">
    <property type="protein sequence ID" value="KAA0154080.1"/>
    <property type="molecule type" value="Genomic_DNA"/>
</dbReference>
<dbReference type="Proteomes" id="UP000323011">
    <property type="component" value="Unassembled WGS sequence"/>
</dbReference>
<comment type="caution">
    <text evidence="1">The sequence shown here is derived from an EMBL/GenBank/DDBJ whole genome shotgun (WGS) entry which is preliminary data.</text>
</comment>
<keyword evidence="2" id="KW-1185">Reference proteome</keyword>
<name>A0A5A8CPF3_CAFRO</name>
<evidence type="ECO:0000313" key="2">
    <source>
        <dbReference type="Proteomes" id="UP000323011"/>
    </source>
</evidence>
<gene>
    <name evidence="1" type="ORF">FNF29_02703</name>
</gene>